<dbReference type="Gene3D" id="3.20.20.30">
    <property type="entry name" value="Luciferase-like domain"/>
    <property type="match status" value="1"/>
</dbReference>
<evidence type="ECO:0000256" key="1">
    <source>
        <dbReference type="ARBA" id="ARBA00022630"/>
    </source>
</evidence>
<dbReference type="Gene3D" id="3.40.50.300">
    <property type="entry name" value="P-loop containing nucleotide triphosphate hydrolases"/>
    <property type="match status" value="1"/>
</dbReference>
<evidence type="ECO:0000313" key="7">
    <source>
        <dbReference type="Proteomes" id="UP000291189"/>
    </source>
</evidence>
<evidence type="ECO:0000259" key="5">
    <source>
        <dbReference type="Pfam" id="PF00296"/>
    </source>
</evidence>
<keyword evidence="1" id="KW-0285">Flavoprotein</keyword>
<dbReference type="RefSeq" id="WP_129989088.1">
    <property type="nucleotide sequence ID" value="NZ_SDPU01000035.1"/>
</dbReference>
<dbReference type="InterPro" id="IPR027417">
    <property type="entry name" value="P-loop_NTPase"/>
</dbReference>
<dbReference type="OrthoDB" id="143323at2"/>
<dbReference type="PANTHER" id="PTHR42847">
    <property type="entry name" value="ALKANESULFONATE MONOOXYGENASE"/>
    <property type="match status" value="1"/>
</dbReference>
<evidence type="ECO:0000256" key="4">
    <source>
        <dbReference type="ARBA" id="ARBA00023033"/>
    </source>
</evidence>
<gene>
    <name evidence="6" type="ORF">ETU37_19785</name>
</gene>
<dbReference type="AlphaFoldDB" id="A0A4Q5IUD8"/>
<keyword evidence="7" id="KW-1185">Reference proteome</keyword>
<keyword evidence="4" id="KW-0503">Monooxygenase</keyword>
<protein>
    <submittedName>
        <fullName evidence="6">LLM class flavin-dependent oxidoreductase</fullName>
    </submittedName>
</protein>
<dbReference type="GO" id="GO:0008726">
    <property type="term" value="F:alkanesulfonate monooxygenase activity"/>
    <property type="evidence" value="ECO:0007669"/>
    <property type="project" value="TreeGrafter"/>
</dbReference>
<organism evidence="6 7">
    <name type="scientific">Nocardioides iriomotensis</name>
    <dbReference type="NCBI Taxonomy" id="715784"/>
    <lineage>
        <taxon>Bacteria</taxon>
        <taxon>Bacillati</taxon>
        <taxon>Actinomycetota</taxon>
        <taxon>Actinomycetes</taxon>
        <taxon>Propionibacteriales</taxon>
        <taxon>Nocardioidaceae</taxon>
        <taxon>Nocardioides</taxon>
    </lineage>
</organism>
<evidence type="ECO:0000313" key="6">
    <source>
        <dbReference type="EMBL" id="RYU09323.1"/>
    </source>
</evidence>
<proteinExistence type="predicted"/>
<dbReference type="Pfam" id="PF13671">
    <property type="entry name" value="AAA_33"/>
    <property type="match status" value="1"/>
</dbReference>
<dbReference type="SUPFAM" id="SSF51679">
    <property type="entry name" value="Bacterial luciferase-like"/>
    <property type="match status" value="1"/>
</dbReference>
<dbReference type="InterPro" id="IPR036661">
    <property type="entry name" value="Luciferase-like_sf"/>
</dbReference>
<dbReference type="InterPro" id="IPR050172">
    <property type="entry name" value="SsuD_RutA_monooxygenase"/>
</dbReference>
<dbReference type="EMBL" id="SDPU01000035">
    <property type="protein sequence ID" value="RYU09323.1"/>
    <property type="molecule type" value="Genomic_DNA"/>
</dbReference>
<reference evidence="6 7" key="1">
    <citation type="submission" date="2019-01" db="EMBL/GenBank/DDBJ databases">
        <title>Nocardioides guangzhouensis sp. nov., an actinobacterium isolated from soil.</title>
        <authorList>
            <person name="Fu Y."/>
            <person name="Cai Y."/>
            <person name="Lin Z."/>
            <person name="Chen P."/>
        </authorList>
    </citation>
    <scope>NUCLEOTIDE SEQUENCE [LARGE SCALE GENOMIC DNA]</scope>
    <source>
        <strain evidence="6 7">NBRC 105384</strain>
    </source>
</reference>
<evidence type="ECO:0000256" key="3">
    <source>
        <dbReference type="ARBA" id="ARBA00023002"/>
    </source>
</evidence>
<feature type="domain" description="Luciferase-like" evidence="5">
    <location>
        <begin position="191"/>
        <end position="459"/>
    </location>
</feature>
<keyword evidence="3" id="KW-0560">Oxidoreductase</keyword>
<name>A0A4Q5IUD8_9ACTN</name>
<dbReference type="Pfam" id="PF00296">
    <property type="entry name" value="Bac_luciferase"/>
    <property type="match status" value="1"/>
</dbReference>
<sequence>MTEQRLPDPALVVLVGASGSGKSTWAEQRYRAAEVVSSDALRGVVGSGRHDLDASTEAFALLDQIVAGRVRRGLTTVVDTLGLDADRRRGYLDLGRRHGLPTVVVAFDVPPALCRQRNAVRDRPVPAPVLAQQLRTARSVVDALAGEGWDHVVVLTDDAPAPAAPEPAATPEPPTGFGVVLQVSRFPWGEDPAGWLREVALAADACGFAGIALMDHLIQIPQVGTAWEPIPEPWVTLGMLAGLDTRLRLGTLVTPVTFRPPGITAKAAATLDVLSGGRAFVGVGAGWWEREHAGFGLAFPPAKQRLDALEAGIETMRALWAAGTKAYDGEHVALPETTSYPRPVHDIPVVVGGGGERRTLRIAARLGDACNVRLTADDADLDHKVAVLRRHCAAVGRDPAEVEVTVLDLPVVGTDRDDTWERVERLRGRTAAATYARAHHAGTAAEHRERYARLAERGVGTVFAALPDLAGPDDVLRLGAAVQSV</sequence>
<dbReference type="Proteomes" id="UP000291189">
    <property type="component" value="Unassembled WGS sequence"/>
</dbReference>
<accession>A0A4Q5IUD8</accession>
<keyword evidence="2" id="KW-0288">FMN</keyword>
<dbReference type="GO" id="GO:0046306">
    <property type="term" value="P:alkanesulfonate catabolic process"/>
    <property type="evidence" value="ECO:0007669"/>
    <property type="project" value="TreeGrafter"/>
</dbReference>
<dbReference type="PANTHER" id="PTHR42847:SF4">
    <property type="entry name" value="ALKANESULFONATE MONOOXYGENASE-RELATED"/>
    <property type="match status" value="1"/>
</dbReference>
<comment type="caution">
    <text evidence="6">The sequence shown here is derived from an EMBL/GenBank/DDBJ whole genome shotgun (WGS) entry which is preliminary data.</text>
</comment>
<dbReference type="InterPro" id="IPR011251">
    <property type="entry name" value="Luciferase-like_dom"/>
</dbReference>
<evidence type="ECO:0000256" key="2">
    <source>
        <dbReference type="ARBA" id="ARBA00022643"/>
    </source>
</evidence>
<dbReference type="SUPFAM" id="SSF52540">
    <property type="entry name" value="P-loop containing nucleoside triphosphate hydrolases"/>
    <property type="match status" value="1"/>
</dbReference>